<dbReference type="InterPro" id="IPR011322">
    <property type="entry name" value="N-reg_PII-like_a/b"/>
</dbReference>
<name>A0A2I1K1R7_9LACT</name>
<dbReference type="OrthoDB" id="9803021at2"/>
<dbReference type="AlphaFoldDB" id="A0A2I1K1R7"/>
<proteinExistence type="predicted"/>
<reference evidence="1 2" key="1">
    <citation type="submission" date="2017-12" db="EMBL/GenBank/DDBJ databases">
        <title>Phylogenetic diversity of female urinary microbiome.</title>
        <authorList>
            <person name="Thomas-White K."/>
            <person name="Wolfe A.J."/>
        </authorList>
    </citation>
    <scope>NUCLEOTIDE SEQUENCE [LARGE SCALE GENOMIC DNA]</scope>
    <source>
        <strain evidence="1 2">UMB0898</strain>
    </source>
</reference>
<sequence length="331" mass="37607">MPNPMKHDPLILAIAILEDGKGLPFVNHAIEYDLRGGFISPGSGLINSEILNLLSIRSQKKDVVVLFDRESIMLPAIEKLAQCYQMHLPNHGIMFYMEVKNAISRFYDYSENDFSKLDHLQQLIWLSFKHGMHKEMMNNIRESGLTGATFFTGRGEFISEKKSFLGLKVAPQRETMLSVVSKERIKDVFDHLENRYQIEKTKGLKLLSMAVDAFSQAADPLKIEPSKAEFSALFSIVNDDLKETYVDIMRELNMNGGTSISAFGTLSSEIIEQYFSIPMSPRKEIIFTIDKTNKINEAYRHLLDHPVMMAPHQGVYFTMPILGAKGLYKSN</sequence>
<protein>
    <submittedName>
        <fullName evidence="1">Uncharacterized protein</fullName>
    </submittedName>
</protein>
<dbReference type="SUPFAM" id="SSF54913">
    <property type="entry name" value="GlnB-like"/>
    <property type="match status" value="1"/>
</dbReference>
<evidence type="ECO:0000313" key="1">
    <source>
        <dbReference type="EMBL" id="PKY89568.1"/>
    </source>
</evidence>
<accession>A0A2I1K1R7</accession>
<dbReference type="EMBL" id="PKHE01000006">
    <property type="protein sequence ID" value="PKY89568.1"/>
    <property type="molecule type" value="Genomic_DNA"/>
</dbReference>
<dbReference type="RefSeq" id="WP_101954066.1">
    <property type="nucleotide sequence ID" value="NZ_PKHE01000006.1"/>
</dbReference>
<organism evidence="1 2">
    <name type="scientific">Falseniella ignava</name>
    <dbReference type="NCBI Taxonomy" id="137730"/>
    <lineage>
        <taxon>Bacteria</taxon>
        <taxon>Bacillati</taxon>
        <taxon>Bacillota</taxon>
        <taxon>Bacilli</taxon>
        <taxon>Lactobacillales</taxon>
        <taxon>Aerococcaceae</taxon>
        <taxon>Falseniella</taxon>
    </lineage>
</organism>
<gene>
    <name evidence="1" type="ORF">CYJ57_03335</name>
</gene>
<evidence type="ECO:0000313" key="2">
    <source>
        <dbReference type="Proteomes" id="UP000234384"/>
    </source>
</evidence>
<dbReference type="Proteomes" id="UP000234384">
    <property type="component" value="Unassembled WGS sequence"/>
</dbReference>
<comment type="caution">
    <text evidence="1">The sequence shown here is derived from an EMBL/GenBank/DDBJ whole genome shotgun (WGS) entry which is preliminary data.</text>
</comment>